<comment type="caution">
    <text evidence="2">The sequence shown here is derived from an EMBL/GenBank/DDBJ whole genome shotgun (WGS) entry which is preliminary data.</text>
</comment>
<evidence type="ECO:0000313" key="2">
    <source>
        <dbReference type="EMBL" id="HIU33620.1"/>
    </source>
</evidence>
<dbReference type="Proteomes" id="UP000824072">
    <property type="component" value="Unassembled WGS sequence"/>
</dbReference>
<keyword evidence="1" id="KW-0812">Transmembrane</keyword>
<dbReference type="EMBL" id="DVMU01000079">
    <property type="protein sequence ID" value="HIU33620.1"/>
    <property type="molecule type" value="Genomic_DNA"/>
</dbReference>
<reference evidence="2" key="2">
    <citation type="journal article" date="2021" name="PeerJ">
        <title>Extensive microbial diversity within the chicken gut microbiome revealed by metagenomics and culture.</title>
        <authorList>
            <person name="Gilroy R."/>
            <person name="Ravi A."/>
            <person name="Getino M."/>
            <person name="Pursley I."/>
            <person name="Horton D.L."/>
            <person name="Alikhan N.F."/>
            <person name="Baker D."/>
            <person name="Gharbi K."/>
            <person name="Hall N."/>
            <person name="Watson M."/>
            <person name="Adriaenssens E.M."/>
            <person name="Foster-Nyarko E."/>
            <person name="Jarju S."/>
            <person name="Secka A."/>
            <person name="Antonio M."/>
            <person name="Oren A."/>
            <person name="Chaudhuri R.R."/>
            <person name="La Ragione R."/>
            <person name="Hildebrand F."/>
            <person name="Pallen M.J."/>
        </authorList>
    </citation>
    <scope>NUCLEOTIDE SEQUENCE</scope>
    <source>
        <strain evidence="2">ChiHcec3-11533</strain>
    </source>
</reference>
<sequence length="133" mass="16043">MKFRDRLVRFMQGRYGPDQLGRFSLFAALGLYVLSLFPHCWFLNYVGLALLIWTMWRMFSRNTTRRYQENARYLAWTGKFRKGFSQARVRFKNRREYKYFRCPKCRSWLKLKRGAGEGTMTCGNCNHQFHAKA</sequence>
<reference evidence="2" key="1">
    <citation type="submission" date="2020-10" db="EMBL/GenBank/DDBJ databases">
        <authorList>
            <person name="Gilroy R."/>
        </authorList>
    </citation>
    <scope>NUCLEOTIDE SEQUENCE</scope>
    <source>
        <strain evidence="2">ChiHcec3-11533</strain>
    </source>
</reference>
<dbReference type="AlphaFoldDB" id="A0A9D1IA47"/>
<evidence type="ECO:0008006" key="4">
    <source>
        <dbReference type="Google" id="ProtNLM"/>
    </source>
</evidence>
<protein>
    <recommendedName>
        <fullName evidence="4">Zn-finger containing protein</fullName>
    </recommendedName>
</protein>
<evidence type="ECO:0000256" key="1">
    <source>
        <dbReference type="SAM" id="Phobius"/>
    </source>
</evidence>
<keyword evidence="1" id="KW-0472">Membrane</keyword>
<feature type="transmembrane region" description="Helical" evidence="1">
    <location>
        <begin position="20"/>
        <end position="37"/>
    </location>
</feature>
<feature type="transmembrane region" description="Helical" evidence="1">
    <location>
        <begin position="43"/>
        <end position="59"/>
    </location>
</feature>
<proteinExistence type="predicted"/>
<gene>
    <name evidence="2" type="ORF">IAB02_03570</name>
</gene>
<name>A0A9D1IA47_9FIRM</name>
<accession>A0A9D1IA47</accession>
<keyword evidence="1" id="KW-1133">Transmembrane helix</keyword>
<organism evidence="2 3">
    <name type="scientific">Candidatus Pullichristensenella excrementigallinarum</name>
    <dbReference type="NCBI Taxonomy" id="2840907"/>
    <lineage>
        <taxon>Bacteria</taxon>
        <taxon>Bacillati</taxon>
        <taxon>Bacillota</taxon>
        <taxon>Clostridia</taxon>
        <taxon>Candidatus Pullichristensenella</taxon>
    </lineage>
</organism>
<evidence type="ECO:0000313" key="3">
    <source>
        <dbReference type="Proteomes" id="UP000824072"/>
    </source>
</evidence>